<feature type="transmembrane region" description="Helical" evidence="6">
    <location>
        <begin position="563"/>
        <end position="587"/>
    </location>
</feature>
<comment type="caution">
    <text evidence="8">The sequence shown here is derived from an EMBL/GenBank/DDBJ whole genome shotgun (WGS) entry which is preliminary data.</text>
</comment>
<evidence type="ECO:0000313" key="8">
    <source>
        <dbReference type="EMBL" id="KRN47019.1"/>
    </source>
</evidence>
<evidence type="ECO:0000259" key="7">
    <source>
        <dbReference type="Pfam" id="PF02687"/>
    </source>
</evidence>
<dbReference type="PANTHER" id="PTHR46795:SF3">
    <property type="entry name" value="ABC TRANSPORTER PERMEASE"/>
    <property type="match status" value="1"/>
</dbReference>
<evidence type="ECO:0000256" key="3">
    <source>
        <dbReference type="ARBA" id="ARBA00022692"/>
    </source>
</evidence>
<keyword evidence="4 6" id="KW-1133">Transmembrane helix</keyword>
<feature type="transmembrane region" description="Helical" evidence="6">
    <location>
        <begin position="285"/>
        <end position="307"/>
    </location>
</feature>
<feature type="transmembrane region" description="Helical" evidence="6">
    <location>
        <begin position="226"/>
        <end position="246"/>
    </location>
</feature>
<feature type="transmembrane region" description="Helical" evidence="6">
    <location>
        <begin position="54"/>
        <end position="76"/>
    </location>
</feature>
<evidence type="ECO:0000256" key="5">
    <source>
        <dbReference type="ARBA" id="ARBA00023136"/>
    </source>
</evidence>
<dbReference type="GO" id="GO:0005886">
    <property type="term" value="C:plasma membrane"/>
    <property type="evidence" value="ECO:0007669"/>
    <property type="project" value="UniProtKB-SubCell"/>
</dbReference>
<dbReference type="InterPro" id="IPR052536">
    <property type="entry name" value="ABC-4_Integral_Memb_Prot"/>
</dbReference>
<comment type="subcellular location">
    <subcellularLocation>
        <location evidence="1 6">Cell membrane</location>
        <topology evidence="1 6">Multi-pass membrane protein</topology>
    </subcellularLocation>
</comment>
<evidence type="ECO:0000256" key="1">
    <source>
        <dbReference type="ARBA" id="ARBA00004651"/>
    </source>
</evidence>
<accession>A0A0R2H3Q7</accession>
<dbReference type="AlphaFoldDB" id="A0A0R2H3Q7"/>
<dbReference type="GO" id="GO:0055085">
    <property type="term" value="P:transmembrane transport"/>
    <property type="evidence" value="ECO:0007669"/>
    <property type="project" value="UniProtKB-UniRule"/>
</dbReference>
<evidence type="ECO:0000256" key="2">
    <source>
        <dbReference type="ARBA" id="ARBA00022475"/>
    </source>
</evidence>
<keyword evidence="3 6" id="KW-0812">Transmembrane</keyword>
<dbReference type="PANTHER" id="PTHR46795">
    <property type="entry name" value="ABC TRANSPORTER PERMEASE-RELATED-RELATED"/>
    <property type="match status" value="1"/>
</dbReference>
<keyword evidence="5 6" id="KW-0472">Membrane</keyword>
<keyword evidence="2 6" id="KW-1003">Cell membrane</keyword>
<dbReference type="RefSeq" id="WP_057744000.1">
    <property type="nucleotide sequence ID" value="NZ_BJLU01000003.1"/>
</dbReference>
<feature type="transmembrane region" description="Helical" evidence="6">
    <location>
        <begin position="479"/>
        <end position="501"/>
    </location>
</feature>
<dbReference type="PIRSF" id="PIRSF018968">
    <property type="entry name" value="ABC_permease_BceB"/>
    <property type="match status" value="1"/>
</dbReference>
<reference evidence="8 9" key="1">
    <citation type="journal article" date="2015" name="Genome Announc.">
        <title>Expanding the biotechnology potential of lactobacilli through comparative genomics of 213 strains and associated genera.</title>
        <authorList>
            <person name="Sun Z."/>
            <person name="Harris H.M."/>
            <person name="McCann A."/>
            <person name="Guo C."/>
            <person name="Argimon S."/>
            <person name="Zhang W."/>
            <person name="Yang X."/>
            <person name="Jeffery I.B."/>
            <person name="Cooney J.C."/>
            <person name="Kagawa T.F."/>
            <person name="Liu W."/>
            <person name="Song Y."/>
            <person name="Salvetti E."/>
            <person name="Wrobel A."/>
            <person name="Rasinkangas P."/>
            <person name="Parkhill J."/>
            <person name="Rea M.C."/>
            <person name="O'Sullivan O."/>
            <person name="Ritari J."/>
            <person name="Douillard F.P."/>
            <person name="Paul Ross R."/>
            <person name="Yang R."/>
            <person name="Briner A.E."/>
            <person name="Felis G.E."/>
            <person name="de Vos W.M."/>
            <person name="Barrangou R."/>
            <person name="Klaenhammer T.R."/>
            <person name="Caufield P.W."/>
            <person name="Cui Y."/>
            <person name="Zhang H."/>
            <person name="O'Toole P.W."/>
        </authorList>
    </citation>
    <scope>NUCLEOTIDE SEQUENCE [LARGE SCALE GENOMIC DNA]</scope>
    <source>
        <strain evidence="8 9">DSM 20410</strain>
    </source>
</reference>
<dbReference type="EMBL" id="JQBM01000001">
    <property type="protein sequence ID" value="KRN47019.1"/>
    <property type="molecule type" value="Genomic_DNA"/>
</dbReference>
<feature type="transmembrane region" description="Helical" evidence="6">
    <location>
        <begin position="532"/>
        <end position="551"/>
    </location>
</feature>
<name>A0A0R2H3Q7_WEIVI</name>
<feature type="domain" description="ABC3 transporter permease C-terminal" evidence="7">
    <location>
        <begin position="65"/>
        <end position="179"/>
    </location>
</feature>
<evidence type="ECO:0000256" key="6">
    <source>
        <dbReference type="PIRNR" id="PIRNR018968"/>
    </source>
</evidence>
<dbReference type="InterPro" id="IPR027022">
    <property type="entry name" value="ABC_permease_BceB-typ"/>
</dbReference>
<feature type="transmembrane region" description="Helical" evidence="6">
    <location>
        <begin position="110"/>
        <end position="129"/>
    </location>
</feature>
<proteinExistence type="inferred from homology"/>
<dbReference type="Pfam" id="PF02687">
    <property type="entry name" value="FtsX"/>
    <property type="match status" value="1"/>
</dbReference>
<feature type="transmembrane region" description="Helical" evidence="6">
    <location>
        <begin position="149"/>
        <end position="169"/>
    </location>
</feature>
<comment type="similarity">
    <text evidence="6">Belongs to the ABC-4 integral membrane protein family.</text>
</comment>
<evidence type="ECO:0000256" key="4">
    <source>
        <dbReference type="ARBA" id="ARBA00022989"/>
    </source>
</evidence>
<keyword evidence="6" id="KW-0813">Transport</keyword>
<sequence length="602" mass="67050">MLNKIALKSLRQKWRDYSVLVIGSLIAVAIFYMFSAIATNEPLLKSMSTMTKQVIVIVFVFGEIFLGIITFVYLNFANNFLLRLRQKDYGLLAMLGASKRQVGGLLMRETLFIGSIATTLGILVGAGLTKLSGQTLMDLIGIKVKHRAVLTPKAILITIVFFLIVFFLNGMYNRWRLKRVDTLTLLHADETVKAKTEKTGRQVVLGLLGLLILGGSYALMPQIPKLQMTGMVIALILNGIGTYLFVGQTLGLITNWMRHADFGQRGLRLFLNGQLRFRLSEYKRILTMISVLFGLALGAISVGQGYYVSLPKQAQETNAVTLMMRNPNAETSTLKDVTYQAEIKYRLHDGQVDFEKQNLADAKVPTLKYTQPDDANAKPKKEQLNVNAAHADEDYTLTTWAAYLAGVPFGAKVNLVEQLPKNDVKTFKAVSVRDMQANQKPLEKLYAGELRYTDHGNLMVPGAYGNFVMLKSIFGGLEFMSVFLGIAFLVMLASTLMFKVLSNVSQDRQRYQILKMIGTTPSAARVSTIKDVGILFFIPMVIGVLDTVFGLQSFKPIMVDPYIGLGNGLMIVGGVYLLYFVITVFIYQRLVLKKIKTVKAWT</sequence>
<gene>
    <name evidence="8" type="ORF">IV50_GL000287</name>
</gene>
<dbReference type="InterPro" id="IPR003838">
    <property type="entry name" value="ABC3_permease_C"/>
</dbReference>
<evidence type="ECO:0000313" key="9">
    <source>
        <dbReference type="Proteomes" id="UP000051992"/>
    </source>
</evidence>
<keyword evidence="9" id="KW-1185">Reference proteome</keyword>
<organism evidence="8 9">
    <name type="scientific">Weissella viridescens</name>
    <name type="common">Lactobacillus viridescens</name>
    <dbReference type="NCBI Taxonomy" id="1629"/>
    <lineage>
        <taxon>Bacteria</taxon>
        <taxon>Bacillati</taxon>
        <taxon>Bacillota</taxon>
        <taxon>Bacilli</taxon>
        <taxon>Lactobacillales</taxon>
        <taxon>Lactobacillaceae</taxon>
        <taxon>Weissella</taxon>
    </lineage>
</organism>
<feature type="transmembrane region" description="Helical" evidence="6">
    <location>
        <begin position="17"/>
        <end position="34"/>
    </location>
</feature>
<dbReference type="OrthoDB" id="1705903at2"/>
<dbReference type="PATRIC" id="fig|1629.5.peg.290"/>
<protein>
    <submittedName>
        <fullName evidence="8">ABC transporter, permease protein</fullName>
    </submittedName>
</protein>
<feature type="transmembrane region" description="Helical" evidence="6">
    <location>
        <begin position="203"/>
        <end position="220"/>
    </location>
</feature>
<dbReference type="Proteomes" id="UP000051992">
    <property type="component" value="Unassembled WGS sequence"/>
</dbReference>